<dbReference type="SUPFAM" id="SSF51735">
    <property type="entry name" value="NAD(P)-binding Rossmann-fold domains"/>
    <property type="match status" value="1"/>
</dbReference>
<evidence type="ECO:0000313" key="4">
    <source>
        <dbReference type="EMBL" id="KAK6918520.1"/>
    </source>
</evidence>
<proteinExistence type="predicted"/>
<protein>
    <submittedName>
        <fullName evidence="4">3-beta hydroxysteroid dehydrogenase/isomerase</fullName>
    </submittedName>
</protein>
<dbReference type="AlphaFoldDB" id="A0AAN8UMV9"/>
<sequence length="318" mass="36142">MHFMDFIFTVKYTLLLENFHIHRFCTTSMNLILCFKYCIYHLCFFTPNPARGKIESQISRTSTRNWNPLQILRPKENLSQTNTFDSRIQFSISPNCHILILKMRQHLGLSEGKKDLSYLTNLPGASERLQIFNADLKEPDSFSDAIQGCTGVFHVAHSLDLSDHEPEEEVSKRSVEATLGILRACLNSRTVKRVVYTSGSLTVLHSGKDLDIVDENVWSDVDYYRSLNKPGLNLLASKIKSERAALDFGERQGLDVMSLIPSWVVGPFISPTLPLSLQVTLSMILGKFNSTKAYVSNQSAYGSGRYRRSDQPWHEQDQ</sequence>
<name>A0AAN8UMV9_9MAGN</name>
<evidence type="ECO:0000259" key="3">
    <source>
        <dbReference type="Pfam" id="PF01370"/>
    </source>
</evidence>
<dbReference type="InterPro" id="IPR036291">
    <property type="entry name" value="NAD(P)-bd_dom_sf"/>
</dbReference>
<dbReference type="Proteomes" id="UP001370490">
    <property type="component" value="Unassembled WGS sequence"/>
</dbReference>
<dbReference type="Pfam" id="PF01370">
    <property type="entry name" value="Epimerase"/>
    <property type="match status" value="1"/>
</dbReference>
<dbReference type="GO" id="GO:0016616">
    <property type="term" value="F:oxidoreductase activity, acting on the CH-OH group of donors, NAD or NADP as acceptor"/>
    <property type="evidence" value="ECO:0007669"/>
    <property type="project" value="TreeGrafter"/>
</dbReference>
<keyword evidence="5" id="KW-1185">Reference proteome</keyword>
<keyword evidence="1" id="KW-0521">NADP</keyword>
<dbReference type="Gene3D" id="3.40.50.720">
    <property type="entry name" value="NAD(P)-binding Rossmann-like Domain"/>
    <property type="match status" value="1"/>
</dbReference>
<dbReference type="PANTHER" id="PTHR10366">
    <property type="entry name" value="NAD DEPENDENT EPIMERASE/DEHYDRATASE"/>
    <property type="match status" value="1"/>
</dbReference>
<dbReference type="InterPro" id="IPR001509">
    <property type="entry name" value="Epimerase_deHydtase"/>
</dbReference>
<gene>
    <name evidence="4" type="ORF">RJ641_016942</name>
</gene>
<organism evidence="4 5">
    <name type="scientific">Dillenia turbinata</name>
    <dbReference type="NCBI Taxonomy" id="194707"/>
    <lineage>
        <taxon>Eukaryota</taxon>
        <taxon>Viridiplantae</taxon>
        <taxon>Streptophyta</taxon>
        <taxon>Embryophyta</taxon>
        <taxon>Tracheophyta</taxon>
        <taxon>Spermatophyta</taxon>
        <taxon>Magnoliopsida</taxon>
        <taxon>eudicotyledons</taxon>
        <taxon>Gunneridae</taxon>
        <taxon>Pentapetalae</taxon>
        <taxon>Dilleniales</taxon>
        <taxon>Dilleniaceae</taxon>
        <taxon>Dillenia</taxon>
    </lineage>
</organism>
<feature type="domain" description="NAD-dependent epimerase/dehydratase" evidence="3">
    <location>
        <begin position="125"/>
        <end position="271"/>
    </location>
</feature>
<dbReference type="InterPro" id="IPR050425">
    <property type="entry name" value="NAD(P)_dehydrat-like"/>
</dbReference>
<comment type="caution">
    <text evidence="4">The sequence shown here is derived from an EMBL/GenBank/DDBJ whole genome shotgun (WGS) entry which is preliminary data.</text>
</comment>
<reference evidence="4 5" key="1">
    <citation type="submission" date="2023-12" db="EMBL/GenBank/DDBJ databases">
        <title>A high-quality genome assembly for Dillenia turbinata (Dilleniales).</title>
        <authorList>
            <person name="Chanderbali A."/>
        </authorList>
    </citation>
    <scope>NUCLEOTIDE SEQUENCE [LARGE SCALE GENOMIC DNA]</scope>
    <source>
        <strain evidence="4">LSX21</strain>
        <tissue evidence="4">Leaf</tissue>
    </source>
</reference>
<keyword evidence="2" id="KW-0560">Oxidoreductase</keyword>
<evidence type="ECO:0000313" key="5">
    <source>
        <dbReference type="Proteomes" id="UP001370490"/>
    </source>
</evidence>
<accession>A0AAN8UMV9</accession>
<evidence type="ECO:0000256" key="2">
    <source>
        <dbReference type="ARBA" id="ARBA00023002"/>
    </source>
</evidence>
<evidence type="ECO:0000256" key="1">
    <source>
        <dbReference type="ARBA" id="ARBA00022857"/>
    </source>
</evidence>
<dbReference type="EMBL" id="JBAMMX010000022">
    <property type="protein sequence ID" value="KAK6918520.1"/>
    <property type="molecule type" value="Genomic_DNA"/>
</dbReference>
<dbReference type="PANTHER" id="PTHR10366:SF611">
    <property type="entry name" value="NAD-DEPENDENT EPIMERASE_DEHYDRATASE DOMAIN-CONTAINING PROTEIN"/>
    <property type="match status" value="1"/>
</dbReference>